<evidence type="ECO:0000256" key="2">
    <source>
        <dbReference type="SAM" id="Phobius"/>
    </source>
</evidence>
<feature type="compositionally biased region" description="Basic and acidic residues" evidence="1">
    <location>
        <begin position="51"/>
        <end position="61"/>
    </location>
</feature>
<accession>A0ABU8ZPV2</accession>
<evidence type="ECO:0000256" key="1">
    <source>
        <dbReference type="SAM" id="MobiDB-lite"/>
    </source>
</evidence>
<comment type="caution">
    <text evidence="3">The sequence shown here is derived from an EMBL/GenBank/DDBJ whole genome shotgun (WGS) entry which is preliminary data.</text>
</comment>
<keyword evidence="2" id="KW-0812">Transmembrane</keyword>
<reference evidence="3 4" key="1">
    <citation type="submission" date="2024-02" db="EMBL/GenBank/DDBJ databases">
        <title>Bifidobacterium honeyensis sp. nov., isolated from the comb honey.</title>
        <authorList>
            <person name="Liu W."/>
            <person name="Li Y."/>
        </authorList>
    </citation>
    <scope>NUCLEOTIDE SEQUENCE [LARGE SCALE GENOMIC DNA]</scope>
    <source>
        <strain evidence="3 4">IMAU50988</strain>
    </source>
</reference>
<evidence type="ECO:0000313" key="3">
    <source>
        <dbReference type="EMBL" id="MEK0306609.1"/>
    </source>
</evidence>
<dbReference type="RefSeq" id="WP_340469149.1">
    <property type="nucleotide sequence ID" value="NZ_JBANBB010000001.1"/>
</dbReference>
<feature type="region of interest" description="Disordered" evidence="1">
    <location>
        <begin position="1"/>
        <end position="77"/>
    </location>
</feature>
<proteinExistence type="predicted"/>
<feature type="transmembrane region" description="Helical" evidence="2">
    <location>
        <begin position="90"/>
        <end position="110"/>
    </location>
</feature>
<protein>
    <submittedName>
        <fullName evidence="3">Tripartite tricarboxylate transporter TctB family protein</fullName>
    </submittedName>
</protein>
<dbReference type="Proteomes" id="UP001373159">
    <property type="component" value="Unassembled WGS sequence"/>
</dbReference>
<name>A0ABU8ZPV2_9BIFI</name>
<organism evidence="3 4">
    <name type="scientific">Bifidobacterium favimelis</name>
    <dbReference type="NCBI Taxonomy" id="3122979"/>
    <lineage>
        <taxon>Bacteria</taxon>
        <taxon>Bacillati</taxon>
        <taxon>Actinomycetota</taxon>
        <taxon>Actinomycetes</taxon>
        <taxon>Bifidobacteriales</taxon>
        <taxon>Bifidobacteriaceae</taxon>
        <taxon>Bifidobacterium</taxon>
    </lineage>
</organism>
<keyword evidence="4" id="KW-1185">Reference proteome</keyword>
<dbReference type="EMBL" id="JBANBB010000001">
    <property type="protein sequence ID" value="MEK0306609.1"/>
    <property type="molecule type" value="Genomic_DNA"/>
</dbReference>
<gene>
    <name evidence="3" type="ORF">V8P97_03895</name>
</gene>
<keyword evidence="2" id="KW-1133">Transmembrane helix</keyword>
<feature type="transmembrane region" description="Helical" evidence="2">
    <location>
        <begin position="116"/>
        <end position="134"/>
    </location>
</feature>
<evidence type="ECO:0000313" key="4">
    <source>
        <dbReference type="Proteomes" id="UP001373159"/>
    </source>
</evidence>
<sequence length="151" mass="16816">MTNRAERRAQAKRNRRGEADRYSGGERGRAGLLDEAALQARSRRLSSGQDGEWKPSGHSEAEELTAEDDPGLRNPKAAQAPHTLKQWLRLVCWVFLGLSALAFVVCMWFPRVPMWAIITMVVVFGLGVIGLFFTGRPFQENPNLDSYGTAV</sequence>
<feature type="compositionally biased region" description="Basic and acidic residues" evidence="1">
    <location>
        <begin position="16"/>
        <end position="29"/>
    </location>
</feature>
<keyword evidence="2" id="KW-0472">Membrane</keyword>